<keyword evidence="9 10" id="KW-0472">Membrane</keyword>
<evidence type="ECO:0000256" key="5">
    <source>
        <dbReference type="ARBA" id="ARBA00022679"/>
    </source>
</evidence>
<feature type="transmembrane region" description="Helical" evidence="10">
    <location>
        <begin position="16"/>
        <end position="37"/>
    </location>
</feature>
<keyword evidence="8 10" id="KW-1133">Transmembrane helix</keyword>
<name>A0ABW8SS57_9CLOT</name>
<evidence type="ECO:0000256" key="8">
    <source>
        <dbReference type="ARBA" id="ARBA00022989"/>
    </source>
</evidence>
<dbReference type="PANTHER" id="PTHR45528:SF12">
    <property type="entry name" value="SENSOR HISTIDINE KINASE ARSS"/>
    <property type="match status" value="1"/>
</dbReference>
<evidence type="ECO:0000259" key="11">
    <source>
        <dbReference type="PROSITE" id="PS50885"/>
    </source>
</evidence>
<dbReference type="EC" id="2.7.13.3" evidence="3"/>
<dbReference type="SMART" id="SM00304">
    <property type="entry name" value="HAMP"/>
    <property type="match status" value="1"/>
</dbReference>
<dbReference type="Pfam" id="PF18719">
    <property type="entry name" value="ArlS_N"/>
    <property type="match status" value="1"/>
</dbReference>
<dbReference type="Pfam" id="PF00512">
    <property type="entry name" value="HisKA"/>
    <property type="match status" value="1"/>
</dbReference>
<keyword evidence="7" id="KW-0418">Kinase</keyword>
<feature type="non-terminal residue" evidence="12">
    <location>
        <position position="278"/>
    </location>
</feature>
<evidence type="ECO:0000256" key="9">
    <source>
        <dbReference type="ARBA" id="ARBA00023136"/>
    </source>
</evidence>
<comment type="caution">
    <text evidence="12">The sequence shown here is derived from an EMBL/GenBank/DDBJ whole genome shotgun (WGS) entry which is preliminary data.</text>
</comment>
<evidence type="ECO:0000256" key="6">
    <source>
        <dbReference type="ARBA" id="ARBA00022692"/>
    </source>
</evidence>
<dbReference type="InterPro" id="IPR003660">
    <property type="entry name" value="HAMP_dom"/>
</dbReference>
<dbReference type="PROSITE" id="PS50885">
    <property type="entry name" value="HAMP"/>
    <property type="match status" value="1"/>
</dbReference>
<proteinExistence type="predicted"/>
<dbReference type="Gene3D" id="1.10.287.130">
    <property type="match status" value="1"/>
</dbReference>
<evidence type="ECO:0000256" key="4">
    <source>
        <dbReference type="ARBA" id="ARBA00022553"/>
    </source>
</evidence>
<evidence type="ECO:0000256" key="10">
    <source>
        <dbReference type="SAM" id="Phobius"/>
    </source>
</evidence>
<evidence type="ECO:0000313" key="12">
    <source>
        <dbReference type="EMBL" id="MFL0198882.1"/>
    </source>
</evidence>
<dbReference type="InterPro" id="IPR003661">
    <property type="entry name" value="HisK_dim/P_dom"/>
</dbReference>
<keyword evidence="13" id="KW-1185">Reference proteome</keyword>
<evidence type="ECO:0000256" key="2">
    <source>
        <dbReference type="ARBA" id="ARBA00004141"/>
    </source>
</evidence>
<evidence type="ECO:0000256" key="3">
    <source>
        <dbReference type="ARBA" id="ARBA00012438"/>
    </source>
</evidence>
<sequence length="278" mass="31583">MIIIHRRLSISRKLTIIYTAILVSILILFTILTFYSISNYILKENETTLASNADIIANYISSTGKVDKSALNGINLGSGISFSVFDQNRNLIYSNGKVKPIKKEHQEHDKGKNHKNKIFKHNNGLIYTNRIVNIKGNTYYIQVTKSFEDIGSKTDALVEILVITIVFGTLISFFSGSFLSKRLLKPIQQITMAAKEITSKSLDKRISTNSADDELKDLADTFNSMIERLEKDFEKQRRFVSDASHELRTPISIIHGHVNLLNRWGKNDKMQLNRSLTT</sequence>
<comment type="catalytic activity">
    <reaction evidence="1">
        <text>ATP + protein L-histidine = ADP + protein N-phospho-L-histidine.</text>
        <dbReference type="EC" id="2.7.13.3"/>
    </reaction>
</comment>
<dbReference type="SUPFAM" id="SSF158472">
    <property type="entry name" value="HAMP domain-like"/>
    <property type="match status" value="1"/>
</dbReference>
<dbReference type="EMBL" id="JBJHZX010000129">
    <property type="protein sequence ID" value="MFL0198882.1"/>
    <property type="molecule type" value="Genomic_DNA"/>
</dbReference>
<dbReference type="Proteomes" id="UP001623660">
    <property type="component" value="Unassembled WGS sequence"/>
</dbReference>
<dbReference type="InterPro" id="IPR041610">
    <property type="entry name" value="ArlS_N"/>
</dbReference>
<gene>
    <name evidence="12" type="ORF">ACJDU8_25535</name>
</gene>
<dbReference type="CDD" id="cd00082">
    <property type="entry name" value="HisKA"/>
    <property type="match status" value="1"/>
</dbReference>
<accession>A0ABW8SS57</accession>
<feature type="domain" description="HAMP" evidence="11">
    <location>
        <begin position="181"/>
        <end position="234"/>
    </location>
</feature>
<evidence type="ECO:0000256" key="7">
    <source>
        <dbReference type="ARBA" id="ARBA00022777"/>
    </source>
</evidence>
<evidence type="ECO:0000256" key="1">
    <source>
        <dbReference type="ARBA" id="ARBA00000085"/>
    </source>
</evidence>
<reference evidence="12 13" key="1">
    <citation type="submission" date="2024-11" db="EMBL/GenBank/DDBJ databases">
        <authorList>
            <person name="Heng Y.C."/>
            <person name="Lim A.C.H."/>
            <person name="Lee J.K.Y."/>
            <person name="Kittelmann S."/>
        </authorList>
    </citation>
    <scope>NUCLEOTIDE SEQUENCE [LARGE SCALE GENOMIC DNA]</scope>
    <source>
        <strain evidence="12 13">WILCCON 0269</strain>
    </source>
</reference>
<keyword evidence="4" id="KW-0597">Phosphoprotein</keyword>
<dbReference type="Pfam" id="PF00672">
    <property type="entry name" value="HAMP"/>
    <property type="match status" value="1"/>
</dbReference>
<dbReference type="Gene3D" id="6.10.340.10">
    <property type="match status" value="1"/>
</dbReference>
<keyword evidence="5" id="KW-0808">Transferase</keyword>
<organism evidence="12 13">
    <name type="scientific">Candidatus Clostridium eludens</name>
    <dbReference type="NCBI Taxonomy" id="3381663"/>
    <lineage>
        <taxon>Bacteria</taxon>
        <taxon>Bacillati</taxon>
        <taxon>Bacillota</taxon>
        <taxon>Clostridia</taxon>
        <taxon>Eubacteriales</taxon>
        <taxon>Clostridiaceae</taxon>
        <taxon>Clostridium</taxon>
    </lineage>
</organism>
<dbReference type="PANTHER" id="PTHR45528">
    <property type="entry name" value="SENSOR HISTIDINE KINASE CPXA"/>
    <property type="match status" value="1"/>
</dbReference>
<comment type="subcellular location">
    <subcellularLocation>
        <location evidence="2">Membrane</location>
        <topology evidence="2">Multi-pass membrane protein</topology>
    </subcellularLocation>
</comment>
<keyword evidence="6 10" id="KW-0812">Transmembrane</keyword>
<dbReference type="RefSeq" id="WP_406794993.1">
    <property type="nucleotide sequence ID" value="NZ_JBJHZX010000129.1"/>
</dbReference>
<protein>
    <recommendedName>
        <fullName evidence="3">histidine kinase</fullName>
        <ecNumber evidence="3">2.7.13.3</ecNumber>
    </recommendedName>
</protein>
<dbReference type="InterPro" id="IPR050398">
    <property type="entry name" value="HssS/ArlS-like"/>
</dbReference>
<dbReference type="CDD" id="cd06225">
    <property type="entry name" value="HAMP"/>
    <property type="match status" value="1"/>
</dbReference>
<dbReference type="SUPFAM" id="SSF47384">
    <property type="entry name" value="Homodimeric domain of signal transducing histidine kinase"/>
    <property type="match status" value="1"/>
</dbReference>
<dbReference type="InterPro" id="IPR036097">
    <property type="entry name" value="HisK_dim/P_sf"/>
</dbReference>
<feature type="transmembrane region" description="Helical" evidence="10">
    <location>
        <begin position="156"/>
        <end position="179"/>
    </location>
</feature>
<evidence type="ECO:0000313" key="13">
    <source>
        <dbReference type="Proteomes" id="UP001623660"/>
    </source>
</evidence>